<dbReference type="GO" id="GO:0005886">
    <property type="term" value="C:plasma membrane"/>
    <property type="evidence" value="ECO:0007669"/>
    <property type="project" value="TreeGrafter"/>
</dbReference>
<dbReference type="SUPFAM" id="SSF48403">
    <property type="entry name" value="Ankyrin repeat"/>
    <property type="match status" value="1"/>
</dbReference>
<evidence type="ECO:0000259" key="9">
    <source>
        <dbReference type="Pfam" id="PF13962"/>
    </source>
</evidence>
<feature type="repeat" description="ANK" evidence="7">
    <location>
        <begin position="124"/>
        <end position="146"/>
    </location>
</feature>
<feature type="domain" description="PGG" evidence="9">
    <location>
        <begin position="376"/>
        <end position="491"/>
    </location>
</feature>
<dbReference type="OrthoDB" id="194358at2759"/>
<dbReference type="InterPro" id="IPR036770">
    <property type="entry name" value="Ankyrin_rpt-contain_sf"/>
</dbReference>
<reference evidence="11" key="2">
    <citation type="journal article" date="2017" name="J. Anim. Genet.">
        <title>Multiple reference genome sequences of hot pepper reveal the massive evolution of plant disease resistance genes by retroduplication.</title>
        <authorList>
            <person name="Kim S."/>
            <person name="Park J."/>
            <person name="Yeom S.-I."/>
            <person name="Kim Y.-M."/>
            <person name="Seo E."/>
            <person name="Kim K.-T."/>
            <person name="Kim M.-S."/>
            <person name="Lee J.M."/>
            <person name="Cheong K."/>
            <person name="Shin H.-S."/>
            <person name="Kim S.-B."/>
            <person name="Han K."/>
            <person name="Lee J."/>
            <person name="Park M."/>
            <person name="Lee H.-A."/>
            <person name="Lee H.-Y."/>
            <person name="Lee Y."/>
            <person name="Oh S."/>
            <person name="Lee J.H."/>
            <person name="Choi E."/>
            <person name="Choi E."/>
            <person name="Lee S.E."/>
            <person name="Jeon J."/>
            <person name="Kim H."/>
            <person name="Choi G."/>
            <person name="Song H."/>
            <person name="Lee J."/>
            <person name="Lee S.-C."/>
            <person name="Kwon J.-K."/>
            <person name="Lee H.-Y."/>
            <person name="Koo N."/>
            <person name="Hong Y."/>
            <person name="Kim R.W."/>
            <person name="Kang W.-H."/>
            <person name="Huh J.H."/>
            <person name="Kang B.-C."/>
            <person name="Yang T.-J."/>
            <person name="Lee Y.-H."/>
            <person name="Bennetzen J.L."/>
            <person name="Choi D."/>
        </authorList>
    </citation>
    <scope>NUCLEOTIDE SEQUENCE [LARGE SCALE GENOMIC DNA]</scope>
    <source>
        <strain evidence="11">cv. PBC81</strain>
    </source>
</reference>
<comment type="subcellular location">
    <subcellularLocation>
        <location evidence="1">Membrane</location>
        <topology evidence="1">Multi-pass membrane protein</topology>
    </subcellularLocation>
</comment>
<keyword evidence="4 8" id="KW-1133">Transmembrane helix</keyword>
<feature type="repeat" description="ANK" evidence="7">
    <location>
        <begin position="192"/>
        <end position="215"/>
    </location>
</feature>
<feature type="transmembrane region" description="Helical" evidence="8">
    <location>
        <begin position="377"/>
        <end position="400"/>
    </location>
</feature>
<dbReference type="InterPro" id="IPR026961">
    <property type="entry name" value="PGG_dom"/>
</dbReference>
<evidence type="ECO:0000313" key="11">
    <source>
        <dbReference type="Proteomes" id="UP000224567"/>
    </source>
</evidence>
<keyword evidence="2 8" id="KW-0812">Transmembrane</keyword>
<evidence type="ECO:0000256" key="7">
    <source>
        <dbReference type="PROSITE-ProRule" id="PRU00023"/>
    </source>
</evidence>
<evidence type="ECO:0000256" key="1">
    <source>
        <dbReference type="ARBA" id="ARBA00004141"/>
    </source>
</evidence>
<feature type="transmembrane region" description="Helical" evidence="8">
    <location>
        <begin position="472"/>
        <end position="492"/>
    </location>
</feature>
<feature type="repeat" description="ANK" evidence="7">
    <location>
        <begin position="260"/>
        <end position="282"/>
    </location>
</feature>
<sequence length="568" mass="62444">MLTSKTLITIKGEPYKELLKISAENKMDSCNGQQQNVPMKKMTKQLTGKRGDTQIHSVVRSGTLELALEIITSCGEGELVELLSKQNQSGETALYVAAESGDLVIVKQLIKYYDIGLASIKARNGYDAFHVAAKQGDLEMVRVLLEGFPQLSVTFDQSNSTALHTAAAQGHIEVVNFLLETNSSLATIPKNNGKTALHSSARNGHVAVVKALLSKEEGILNWRDKKGQTALHMAVKGQRVDVVNELIQSDPALATIIDGKGNTALHIATRKGRVEIVQALVKDKRMKWDAINKSGETALDTAEKARNSEIAAILKEHGIQTAKNMKLASPTRSAKELKQTVSDIKHDVHNQLEHTFQTQKRVKNIAKRLNKMHWEGLNNAINSTTVVAVLIATVAFAAIFNLPGQYTDSPKDVPPGYSIGEGKIAPQPPFAIFFIFDSLALFISLAVVVVQTSIVVVERRAKKQMMAIINKLMWLACVFVSVAFLALSYIVVGKEERWMASAVTFMGTFIMAATLGTLCYWVVMHRIESSNLRSQRRSARSSKSLSRTVSVMSESEIPEDEYKKLYAI</sequence>
<dbReference type="EMBL" id="MLFT02000009">
    <property type="protein sequence ID" value="PHT38396.1"/>
    <property type="molecule type" value="Genomic_DNA"/>
</dbReference>
<name>A0A2G2VZI7_CAPBA</name>
<evidence type="ECO:0000313" key="10">
    <source>
        <dbReference type="EMBL" id="PHT38396.1"/>
    </source>
</evidence>
<reference evidence="10 11" key="1">
    <citation type="journal article" date="2017" name="Genome Biol.">
        <title>New reference genome sequences of hot pepper reveal the massive evolution of plant disease-resistance genes by retroduplication.</title>
        <authorList>
            <person name="Kim S."/>
            <person name="Park J."/>
            <person name="Yeom S.I."/>
            <person name="Kim Y.M."/>
            <person name="Seo E."/>
            <person name="Kim K.T."/>
            <person name="Kim M.S."/>
            <person name="Lee J.M."/>
            <person name="Cheong K."/>
            <person name="Shin H.S."/>
            <person name="Kim S.B."/>
            <person name="Han K."/>
            <person name="Lee J."/>
            <person name="Park M."/>
            <person name="Lee H.A."/>
            <person name="Lee H.Y."/>
            <person name="Lee Y."/>
            <person name="Oh S."/>
            <person name="Lee J.H."/>
            <person name="Choi E."/>
            <person name="Choi E."/>
            <person name="Lee S.E."/>
            <person name="Jeon J."/>
            <person name="Kim H."/>
            <person name="Choi G."/>
            <person name="Song H."/>
            <person name="Lee J."/>
            <person name="Lee S.C."/>
            <person name="Kwon J.K."/>
            <person name="Lee H.Y."/>
            <person name="Koo N."/>
            <person name="Hong Y."/>
            <person name="Kim R.W."/>
            <person name="Kang W.H."/>
            <person name="Huh J.H."/>
            <person name="Kang B.C."/>
            <person name="Yang T.J."/>
            <person name="Lee Y.H."/>
            <person name="Bennetzen J.L."/>
            <person name="Choi D."/>
        </authorList>
    </citation>
    <scope>NUCLEOTIDE SEQUENCE [LARGE SCALE GENOMIC DNA]</scope>
    <source>
        <strain evidence="11">cv. PBC81</strain>
    </source>
</reference>
<evidence type="ECO:0000256" key="8">
    <source>
        <dbReference type="SAM" id="Phobius"/>
    </source>
</evidence>
<dbReference type="Pfam" id="PF12796">
    <property type="entry name" value="Ank_2"/>
    <property type="match status" value="3"/>
</dbReference>
<dbReference type="Pfam" id="PF13962">
    <property type="entry name" value="PGG"/>
    <property type="match status" value="1"/>
</dbReference>
<dbReference type="PANTHER" id="PTHR24186">
    <property type="entry name" value="PROTEIN PHOSPHATASE 1 REGULATORY SUBUNIT"/>
    <property type="match status" value="1"/>
</dbReference>
<dbReference type="AlphaFoldDB" id="A0A2G2VZI7"/>
<dbReference type="STRING" id="33114.A0A2G2VZI7"/>
<feature type="repeat" description="ANK" evidence="7">
    <location>
        <begin position="226"/>
        <end position="248"/>
    </location>
</feature>
<feature type="repeat" description="ANK" evidence="7">
    <location>
        <begin position="158"/>
        <end position="190"/>
    </location>
</feature>
<comment type="caution">
    <text evidence="10">The sequence shown here is derived from an EMBL/GenBank/DDBJ whole genome shotgun (WGS) entry which is preliminary data.</text>
</comment>
<dbReference type="PROSITE" id="PS50088">
    <property type="entry name" value="ANK_REPEAT"/>
    <property type="match status" value="6"/>
</dbReference>
<accession>A0A2G2VZI7</accession>
<dbReference type="Gene3D" id="1.25.40.20">
    <property type="entry name" value="Ankyrin repeat-containing domain"/>
    <property type="match status" value="2"/>
</dbReference>
<dbReference type="SMART" id="SM00248">
    <property type="entry name" value="ANK"/>
    <property type="match status" value="8"/>
</dbReference>
<evidence type="ECO:0000256" key="3">
    <source>
        <dbReference type="ARBA" id="ARBA00022737"/>
    </source>
</evidence>
<evidence type="ECO:0000256" key="6">
    <source>
        <dbReference type="ARBA" id="ARBA00023136"/>
    </source>
</evidence>
<feature type="repeat" description="ANK" evidence="7">
    <location>
        <begin position="89"/>
        <end position="111"/>
    </location>
</feature>
<feature type="transmembrane region" description="Helical" evidence="8">
    <location>
        <begin position="430"/>
        <end position="451"/>
    </location>
</feature>
<keyword evidence="11" id="KW-1185">Reference proteome</keyword>
<feature type="transmembrane region" description="Helical" evidence="8">
    <location>
        <begin position="498"/>
        <end position="523"/>
    </location>
</feature>
<evidence type="ECO:0000256" key="4">
    <source>
        <dbReference type="ARBA" id="ARBA00022989"/>
    </source>
</evidence>
<gene>
    <name evidence="10" type="ORF">CQW23_21969</name>
</gene>
<keyword evidence="6 8" id="KW-0472">Membrane</keyword>
<evidence type="ECO:0000256" key="2">
    <source>
        <dbReference type="ARBA" id="ARBA00022692"/>
    </source>
</evidence>
<dbReference type="InterPro" id="IPR002110">
    <property type="entry name" value="Ankyrin_rpt"/>
</dbReference>
<organism evidence="10 11">
    <name type="scientific">Capsicum baccatum</name>
    <name type="common">Peruvian pepper</name>
    <dbReference type="NCBI Taxonomy" id="33114"/>
    <lineage>
        <taxon>Eukaryota</taxon>
        <taxon>Viridiplantae</taxon>
        <taxon>Streptophyta</taxon>
        <taxon>Embryophyta</taxon>
        <taxon>Tracheophyta</taxon>
        <taxon>Spermatophyta</taxon>
        <taxon>Magnoliopsida</taxon>
        <taxon>eudicotyledons</taxon>
        <taxon>Gunneridae</taxon>
        <taxon>Pentapetalae</taxon>
        <taxon>asterids</taxon>
        <taxon>lamiids</taxon>
        <taxon>Solanales</taxon>
        <taxon>Solanaceae</taxon>
        <taxon>Solanoideae</taxon>
        <taxon>Capsiceae</taxon>
        <taxon>Capsicum</taxon>
    </lineage>
</organism>
<keyword evidence="3" id="KW-0677">Repeat</keyword>
<proteinExistence type="predicted"/>
<dbReference type="PROSITE" id="PS50297">
    <property type="entry name" value="ANK_REP_REGION"/>
    <property type="match status" value="6"/>
</dbReference>
<evidence type="ECO:0000256" key="5">
    <source>
        <dbReference type="ARBA" id="ARBA00023043"/>
    </source>
</evidence>
<keyword evidence="5 7" id="KW-0040">ANK repeat</keyword>
<dbReference type="PANTHER" id="PTHR24186:SF26">
    <property type="entry name" value="ANKYRIN REPEAT PLANT PROTEIN"/>
    <property type="match status" value="1"/>
</dbReference>
<dbReference type="Proteomes" id="UP000224567">
    <property type="component" value="Unassembled WGS sequence"/>
</dbReference>
<protein>
    <submittedName>
        <fullName evidence="10">Ankyrin repeat-containing protein</fullName>
    </submittedName>
</protein>